<dbReference type="InterPro" id="IPR052196">
    <property type="entry name" value="Bact_Kbp"/>
</dbReference>
<proteinExistence type="predicted"/>
<evidence type="ECO:0000259" key="3">
    <source>
        <dbReference type="PROSITE" id="PS51782"/>
    </source>
</evidence>
<dbReference type="PROSITE" id="PS51782">
    <property type="entry name" value="LYSM"/>
    <property type="match status" value="1"/>
</dbReference>
<accession>A0A368LJZ8</accession>
<dbReference type="InterPro" id="IPR018392">
    <property type="entry name" value="LysM"/>
</dbReference>
<dbReference type="AlphaFoldDB" id="A0A368LJZ8"/>
<dbReference type="RefSeq" id="WP_086959164.1">
    <property type="nucleotide sequence ID" value="NZ_FUKS01000008.1"/>
</dbReference>
<organism evidence="4 5">
    <name type="scientific">Vibrio casei</name>
    <dbReference type="NCBI Taxonomy" id="673372"/>
    <lineage>
        <taxon>Bacteria</taxon>
        <taxon>Pseudomonadati</taxon>
        <taxon>Pseudomonadota</taxon>
        <taxon>Gammaproteobacteria</taxon>
        <taxon>Vibrionales</taxon>
        <taxon>Vibrionaceae</taxon>
        <taxon>Vibrio</taxon>
    </lineage>
</organism>
<dbReference type="CDD" id="cd00118">
    <property type="entry name" value="LysM"/>
    <property type="match status" value="1"/>
</dbReference>
<feature type="chain" id="PRO_5016835756" evidence="2">
    <location>
        <begin position="24"/>
        <end position="382"/>
    </location>
</feature>
<gene>
    <name evidence="4" type="ORF">CIK83_00495</name>
</gene>
<keyword evidence="5" id="KW-1185">Reference proteome</keyword>
<evidence type="ECO:0000313" key="4">
    <source>
        <dbReference type="EMBL" id="RCS72224.1"/>
    </source>
</evidence>
<reference evidence="4 5" key="1">
    <citation type="journal article" date="2017" name="Elife">
        <title>Extensive horizontal gene transfer in cheese-associated bacteria.</title>
        <authorList>
            <person name="Bonham K.S."/>
            <person name="Wolfe B.E."/>
            <person name="Dutton R.J."/>
        </authorList>
    </citation>
    <scope>NUCLEOTIDE SEQUENCE [LARGE SCALE GENOMIC DNA]</scope>
    <source>
        <strain evidence="4 5">JB196</strain>
    </source>
</reference>
<dbReference type="PANTHER" id="PTHR34700">
    <property type="entry name" value="POTASSIUM BINDING PROTEIN KBP"/>
    <property type="match status" value="1"/>
</dbReference>
<feature type="region of interest" description="Disordered" evidence="1">
    <location>
        <begin position="360"/>
        <end position="382"/>
    </location>
</feature>
<comment type="caution">
    <text evidence="4">The sequence shown here is derived from an EMBL/GenBank/DDBJ whole genome shotgun (WGS) entry which is preliminary data.</text>
</comment>
<protein>
    <submittedName>
        <fullName evidence="4">LysM peptidoglycan-binding domain-containing protein</fullName>
    </submittedName>
</protein>
<evidence type="ECO:0000313" key="5">
    <source>
        <dbReference type="Proteomes" id="UP000252479"/>
    </source>
</evidence>
<dbReference type="PANTHER" id="PTHR34700:SF4">
    <property type="entry name" value="PHAGE-LIKE ELEMENT PBSX PROTEIN XKDP"/>
    <property type="match status" value="1"/>
</dbReference>
<keyword evidence="2" id="KW-0732">Signal</keyword>
<dbReference type="InterPro" id="IPR036779">
    <property type="entry name" value="LysM_dom_sf"/>
</dbReference>
<dbReference type="Proteomes" id="UP000252479">
    <property type="component" value="Unassembled WGS sequence"/>
</dbReference>
<dbReference type="EMBL" id="QPGL01000001">
    <property type="protein sequence ID" value="RCS72224.1"/>
    <property type="molecule type" value="Genomic_DNA"/>
</dbReference>
<name>A0A368LJZ8_9VIBR</name>
<evidence type="ECO:0000256" key="2">
    <source>
        <dbReference type="SAM" id="SignalP"/>
    </source>
</evidence>
<sequence>MSKVTRFTCKIFVFLLVSFSVFASTSVQQPLLLKQDAPTTYVVKKGDTLWDISALFLDSPWLWPRLWQVNPEISNPHLIYPGDKLTLTWRNGEPLLSLKPMKKMGPHVRKQNKKAIPTLAEGLVIPYLKSDLLLTDDDKKSALRVLGTSEGRKFLSHNERIYIDGKVTHPDWTIYRLVNQYERSGDDVDASAYSLRLVARAKLKETSDKYSALQVINQQQEIMINDIALPVIGNDLALSTVFHPNPAPAGMIANIKGSMDGHYFMALNQVVVIDRGFDDGLSQGSTFELSKQGAVIYGGKGNYRYKKEIGVNGFSSAELPPVAIGQMVVIRPYAKFSLALITQSDEPIGVNSIAISPVQTNHVNPSTQNTASSKSSQGDDNA</sequence>
<dbReference type="SMART" id="SM00257">
    <property type="entry name" value="LysM"/>
    <property type="match status" value="1"/>
</dbReference>
<evidence type="ECO:0000256" key="1">
    <source>
        <dbReference type="SAM" id="MobiDB-lite"/>
    </source>
</evidence>
<dbReference type="GeneID" id="303187371"/>
<feature type="domain" description="LysM" evidence="3">
    <location>
        <begin position="39"/>
        <end position="87"/>
    </location>
</feature>
<feature type="signal peptide" evidence="2">
    <location>
        <begin position="1"/>
        <end position="23"/>
    </location>
</feature>
<dbReference type="Gene3D" id="3.10.350.10">
    <property type="entry name" value="LysM domain"/>
    <property type="match status" value="1"/>
</dbReference>
<dbReference type="SUPFAM" id="SSF54106">
    <property type="entry name" value="LysM domain"/>
    <property type="match status" value="1"/>
</dbReference>
<dbReference type="Pfam" id="PF01476">
    <property type="entry name" value="LysM"/>
    <property type="match status" value="1"/>
</dbReference>